<dbReference type="RefSeq" id="XP_060325116.1">
    <property type="nucleotide sequence ID" value="XM_060465269.1"/>
</dbReference>
<name>A0AA39JKR3_ARMTA</name>
<feature type="region of interest" description="Disordered" evidence="1">
    <location>
        <begin position="1"/>
        <end position="139"/>
    </location>
</feature>
<evidence type="ECO:0000313" key="2">
    <source>
        <dbReference type="EMBL" id="KAK0444546.1"/>
    </source>
</evidence>
<sequence length="352" mass="41337">MSVSPPRPVPVELWKPPAPESIAHSSRNPFASPISSDDDVSQISEWLKSEEEPSKVQPQRGDSDFVSSEWLDTLRIDSREATKPQPLPKHDQARQVRQIPQPEPSRASPPTAHLSVSPPISSSASTSSVATATTVSSSRPKQAIRYIGPVIVDPHDYGLLHPQEKHSTPERSLKQMEFEFEAFKKDVRFKMIQEFHMDAIKYECTLVQDLSQGEDAVTRIEQHEVRMLQLQRDKEDKRKKLVDEERQRRRREINEKDEEAPQAKAMEAFKREQEKARRKEQAKREEERRKEEDLKRREEEMQRRELEIRRKEEEMKERQRLEREQLEVLKREHASKKKAEEHAKREKVRSRA</sequence>
<protein>
    <submittedName>
        <fullName evidence="2">Uncharacterized protein</fullName>
    </submittedName>
</protein>
<evidence type="ECO:0000313" key="3">
    <source>
        <dbReference type="Proteomes" id="UP001175211"/>
    </source>
</evidence>
<dbReference type="GeneID" id="85348817"/>
<proteinExistence type="predicted"/>
<dbReference type="EMBL" id="JAUEPS010000054">
    <property type="protein sequence ID" value="KAK0444546.1"/>
    <property type="molecule type" value="Genomic_DNA"/>
</dbReference>
<feature type="region of interest" description="Disordered" evidence="1">
    <location>
        <begin position="231"/>
        <end position="352"/>
    </location>
</feature>
<dbReference type="AlphaFoldDB" id="A0AA39JKR3"/>
<feature type="compositionally biased region" description="Basic and acidic residues" evidence="1">
    <location>
        <begin position="267"/>
        <end position="344"/>
    </location>
</feature>
<accession>A0AA39JKR3</accession>
<feature type="compositionally biased region" description="Low complexity" evidence="1">
    <location>
        <begin position="115"/>
        <end position="138"/>
    </location>
</feature>
<dbReference type="Proteomes" id="UP001175211">
    <property type="component" value="Unassembled WGS sequence"/>
</dbReference>
<keyword evidence="3" id="KW-1185">Reference proteome</keyword>
<evidence type="ECO:0000256" key="1">
    <source>
        <dbReference type="SAM" id="MobiDB-lite"/>
    </source>
</evidence>
<feature type="compositionally biased region" description="Basic and acidic residues" evidence="1">
    <location>
        <begin position="72"/>
        <end position="94"/>
    </location>
</feature>
<organism evidence="2 3">
    <name type="scientific">Armillaria tabescens</name>
    <name type="common">Ringless honey mushroom</name>
    <name type="synonym">Agaricus tabescens</name>
    <dbReference type="NCBI Taxonomy" id="1929756"/>
    <lineage>
        <taxon>Eukaryota</taxon>
        <taxon>Fungi</taxon>
        <taxon>Dikarya</taxon>
        <taxon>Basidiomycota</taxon>
        <taxon>Agaricomycotina</taxon>
        <taxon>Agaricomycetes</taxon>
        <taxon>Agaricomycetidae</taxon>
        <taxon>Agaricales</taxon>
        <taxon>Marasmiineae</taxon>
        <taxon>Physalacriaceae</taxon>
        <taxon>Desarmillaria</taxon>
    </lineage>
</organism>
<comment type="caution">
    <text evidence="2">The sequence shown here is derived from an EMBL/GenBank/DDBJ whole genome shotgun (WGS) entry which is preliminary data.</text>
</comment>
<feature type="compositionally biased region" description="Polar residues" evidence="1">
    <location>
        <begin position="23"/>
        <end position="35"/>
    </location>
</feature>
<gene>
    <name evidence="2" type="ORF">EV420DRAFT_1002323</name>
</gene>
<feature type="compositionally biased region" description="Basic and acidic residues" evidence="1">
    <location>
        <begin position="231"/>
        <end position="247"/>
    </location>
</feature>
<reference evidence="2" key="1">
    <citation type="submission" date="2023-06" db="EMBL/GenBank/DDBJ databases">
        <authorList>
            <consortium name="Lawrence Berkeley National Laboratory"/>
            <person name="Ahrendt S."/>
            <person name="Sahu N."/>
            <person name="Indic B."/>
            <person name="Wong-Bajracharya J."/>
            <person name="Merenyi Z."/>
            <person name="Ke H.-M."/>
            <person name="Monk M."/>
            <person name="Kocsube S."/>
            <person name="Drula E."/>
            <person name="Lipzen A."/>
            <person name="Balint B."/>
            <person name="Henrissat B."/>
            <person name="Andreopoulos B."/>
            <person name="Martin F.M."/>
            <person name="Harder C.B."/>
            <person name="Rigling D."/>
            <person name="Ford K.L."/>
            <person name="Foster G.D."/>
            <person name="Pangilinan J."/>
            <person name="Papanicolaou A."/>
            <person name="Barry K."/>
            <person name="LaButti K."/>
            <person name="Viragh M."/>
            <person name="Koriabine M."/>
            <person name="Yan M."/>
            <person name="Riley R."/>
            <person name="Champramary S."/>
            <person name="Plett K.L."/>
            <person name="Tsai I.J."/>
            <person name="Slot J."/>
            <person name="Sipos G."/>
            <person name="Plett J."/>
            <person name="Nagy L.G."/>
            <person name="Grigoriev I.V."/>
        </authorList>
    </citation>
    <scope>NUCLEOTIDE SEQUENCE</scope>
    <source>
        <strain evidence="2">CCBAS 213</strain>
    </source>
</reference>